<dbReference type="Pfam" id="PF03106">
    <property type="entry name" value="WRKY"/>
    <property type="match status" value="1"/>
</dbReference>
<dbReference type="InterPro" id="IPR036576">
    <property type="entry name" value="WRKY_dom_sf"/>
</dbReference>
<feature type="domain" description="WRKY" evidence="6">
    <location>
        <begin position="100"/>
        <end position="140"/>
    </location>
</feature>
<dbReference type="AlphaFoldDB" id="A0AAN9FG24"/>
<dbReference type="InterPro" id="IPR044810">
    <property type="entry name" value="WRKY_plant"/>
</dbReference>
<dbReference type="GO" id="GO:0043565">
    <property type="term" value="F:sequence-specific DNA binding"/>
    <property type="evidence" value="ECO:0007669"/>
    <property type="project" value="InterPro"/>
</dbReference>
<accession>A0AAN9FG24</accession>
<protein>
    <recommendedName>
        <fullName evidence="6">WRKY domain-containing protein</fullName>
    </recommendedName>
</protein>
<dbReference type="SUPFAM" id="SSF118290">
    <property type="entry name" value="WRKY DNA-binding domain"/>
    <property type="match status" value="1"/>
</dbReference>
<comment type="caution">
    <text evidence="7">The sequence shown here is derived from an EMBL/GenBank/DDBJ whole genome shotgun (WGS) entry which is preliminary data.</text>
</comment>
<evidence type="ECO:0000313" key="7">
    <source>
        <dbReference type="EMBL" id="KAK7272593.1"/>
    </source>
</evidence>
<keyword evidence="4" id="KW-0804">Transcription</keyword>
<dbReference type="PROSITE" id="PS50811">
    <property type="entry name" value="WRKY"/>
    <property type="match status" value="1"/>
</dbReference>
<evidence type="ECO:0000256" key="4">
    <source>
        <dbReference type="ARBA" id="ARBA00023163"/>
    </source>
</evidence>
<organism evidence="7 8">
    <name type="scientific">Clitoria ternatea</name>
    <name type="common">Butterfly pea</name>
    <dbReference type="NCBI Taxonomy" id="43366"/>
    <lineage>
        <taxon>Eukaryota</taxon>
        <taxon>Viridiplantae</taxon>
        <taxon>Streptophyta</taxon>
        <taxon>Embryophyta</taxon>
        <taxon>Tracheophyta</taxon>
        <taxon>Spermatophyta</taxon>
        <taxon>Magnoliopsida</taxon>
        <taxon>eudicotyledons</taxon>
        <taxon>Gunneridae</taxon>
        <taxon>Pentapetalae</taxon>
        <taxon>rosids</taxon>
        <taxon>fabids</taxon>
        <taxon>Fabales</taxon>
        <taxon>Fabaceae</taxon>
        <taxon>Papilionoideae</taxon>
        <taxon>50 kb inversion clade</taxon>
        <taxon>NPAAA clade</taxon>
        <taxon>indigoferoid/millettioid clade</taxon>
        <taxon>Phaseoleae</taxon>
        <taxon>Clitoria</taxon>
    </lineage>
</organism>
<dbReference type="GO" id="GO:0005634">
    <property type="term" value="C:nucleus"/>
    <property type="evidence" value="ECO:0007669"/>
    <property type="project" value="UniProtKB-SubCell"/>
</dbReference>
<keyword evidence="5" id="KW-0539">Nucleus</keyword>
<evidence type="ECO:0000256" key="5">
    <source>
        <dbReference type="ARBA" id="ARBA00023242"/>
    </source>
</evidence>
<evidence type="ECO:0000256" key="3">
    <source>
        <dbReference type="ARBA" id="ARBA00023125"/>
    </source>
</evidence>
<keyword evidence="3" id="KW-0238">DNA-binding</keyword>
<dbReference type="InterPro" id="IPR003657">
    <property type="entry name" value="WRKY_dom"/>
</dbReference>
<dbReference type="GO" id="GO:0003700">
    <property type="term" value="F:DNA-binding transcription factor activity"/>
    <property type="evidence" value="ECO:0007669"/>
    <property type="project" value="InterPro"/>
</dbReference>
<dbReference type="EMBL" id="JAYKXN010000007">
    <property type="protein sequence ID" value="KAK7272593.1"/>
    <property type="molecule type" value="Genomic_DNA"/>
</dbReference>
<proteinExistence type="predicted"/>
<gene>
    <name evidence="7" type="ORF">RJT34_29296</name>
</gene>
<dbReference type="SMART" id="SM00774">
    <property type="entry name" value="WRKY"/>
    <property type="match status" value="1"/>
</dbReference>
<comment type="subcellular location">
    <subcellularLocation>
        <location evidence="1">Nucleus</location>
    </subcellularLocation>
</comment>
<evidence type="ECO:0000256" key="2">
    <source>
        <dbReference type="ARBA" id="ARBA00023015"/>
    </source>
</evidence>
<evidence type="ECO:0000313" key="8">
    <source>
        <dbReference type="Proteomes" id="UP001359559"/>
    </source>
</evidence>
<evidence type="ECO:0000259" key="6">
    <source>
        <dbReference type="PROSITE" id="PS50811"/>
    </source>
</evidence>
<keyword evidence="2" id="KW-0805">Transcription regulation</keyword>
<dbReference type="PANTHER" id="PTHR31282">
    <property type="entry name" value="WRKY TRANSCRIPTION FACTOR 21-RELATED"/>
    <property type="match status" value="1"/>
</dbReference>
<evidence type="ECO:0000256" key="1">
    <source>
        <dbReference type="ARBA" id="ARBA00004123"/>
    </source>
</evidence>
<keyword evidence="8" id="KW-1185">Reference proteome</keyword>
<reference evidence="7 8" key="1">
    <citation type="submission" date="2024-01" db="EMBL/GenBank/DDBJ databases">
        <title>The genomes of 5 underutilized Papilionoideae crops provide insights into root nodulation and disease resistance.</title>
        <authorList>
            <person name="Yuan L."/>
        </authorList>
    </citation>
    <scope>NUCLEOTIDE SEQUENCE [LARGE SCALE GENOMIC DNA]</scope>
    <source>
        <strain evidence="7">LY-2023</strain>
        <tissue evidence="7">Leaf</tissue>
    </source>
</reference>
<dbReference type="Gene3D" id="2.20.25.80">
    <property type="entry name" value="WRKY domain"/>
    <property type="match status" value="1"/>
</dbReference>
<sequence length="312" mass="35483">MEEELIRGRDMANQLLEVVLAHAHAHAHGEGDKEGSLAEDLVREVLSSFTNTLLLLNSNNHHLPPITINHVSSFTNCPKLQIKDETCKTNNTKSRRRCYNRKSYYRCTHKSDEGCQAIKQVQRIQEKPPLYRTTYYGHHSCKNNLNPEITLQPVSPSSSSSVILNFNSPFSSSLLAPTKQEPVEVIHNDHAQTQEAIFSRVPPFSSLRDQHLSSKTYSREASFLRDQHPMFGASVLWCHLRTFQLSCEVSSFLSCMCVCLHLLLSVTNIPHFWCLCFVPPFSTRYMFGCLYCASVSSFLRAPPSTYATSRLW</sequence>
<name>A0AAN9FG24_CLITE</name>
<dbReference type="Proteomes" id="UP001359559">
    <property type="component" value="Unassembled WGS sequence"/>
</dbReference>